<dbReference type="CDD" id="cd06462">
    <property type="entry name" value="Peptidase_S24_S26"/>
    <property type="match status" value="1"/>
</dbReference>
<organism evidence="1 2">
    <name type="scientific">Ruminococcus albus</name>
    <dbReference type="NCBI Taxonomy" id="1264"/>
    <lineage>
        <taxon>Bacteria</taxon>
        <taxon>Bacillati</taxon>
        <taxon>Bacillota</taxon>
        <taxon>Clostridia</taxon>
        <taxon>Eubacteriales</taxon>
        <taxon>Oscillospiraceae</taxon>
        <taxon>Ruminococcus</taxon>
    </lineage>
</organism>
<sequence>MTTYEQELERSGRIMFTVKGISMRPLFRAGSDAISVKKCSAETLENLDIVLFKRKNANGEQYVLHRTVDRLPDGRFVIAGDNCSGADIVRPQDILGVVISAQRGNKPIKLDGLRYALYKKLWCKPFKMRFKILHCRDKARSAAGKIISLWRR</sequence>
<dbReference type="OrthoDB" id="3191897at2"/>
<dbReference type="SUPFAM" id="SSF51306">
    <property type="entry name" value="LexA/Signal peptidase"/>
    <property type="match status" value="1"/>
</dbReference>
<accession>A0A1H7LBS6</accession>
<proteinExistence type="predicted"/>
<dbReference type="Proteomes" id="UP000186015">
    <property type="component" value="Unassembled WGS sequence"/>
</dbReference>
<dbReference type="EMBL" id="FOAT01000008">
    <property type="protein sequence ID" value="SEK95985.1"/>
    <property type="molecule type" value="Genomic_DNA"/>
</dbReference>
<protein>
    <submittedName>
        <fullName evidence="1">Peptidase S24-like</fullName>
    </submittedName>
</protein>
<dbReference type="RefSeq" id="WP_074833573.1">
    <property type="nucleotide sequence ID" value="NZ_FOAT01000008.1"/>
</dbReference>
<dbReference type="AlphaFoldDB" id="A0A1H7LBS6"/>
<name>A0A1H7LBS6_RUMAL</name>
<gene>
    <name evidence="1" type="ORF">SAMN05216469_108135</name>
</gene>
<reference evidence="1 2" key="1">
    <citation type="submission" date="2016-10" db="EMBL/GenBank/DDBJ databases">
        <authorList>
            <person name="de Groot N.N."/>
        </authorList>
    </citation>
    <scope>NUCLEOTIDE SEQUENCE [LARGE SCALE GENOMIC DNA]</scope>
    <source>
        <strain evidence="1 2">KH2T6</strain>
    </source>
</reference>
<evidence type="ECO:0000313" key="2">
    <source>
        <dbReference type="Proteomes" id="UP000186015"/>
    </source>
</evidence>
<evidence type="ECO:0000313" key="1">
    <source>
        <dbReference type="EMBL" id="SEK95985.1"/>
    </source>
</evidence>
<dbReference type="InterPro" id="IPR036286">
    <property type="entry name" value="LexA/Signal_pep-like_sf"/>
</dbReference>